<evidence type="ECO:0000313" key="1">
    <source>
        <dbReference type="EMBL" id="KAF2556724.1"/>
    </source>
</evidence>
<gene>
    <name evidence="1" type="ORF">F2Q68_00014570</name>
</gene>
<comment type="caution">
    <text evidence="1">The sequence shown here is derived from an EMBL/GenBank/DDBJ whole genome shotgun (WGS) entry which is preliminary data.</text>
</comment>
<sequence>MSKARFYTDVNVIRPKDYWDYESLNVEWGIQAFFFVFAFFREQDDYESQESDTSALEARKVKTSKGSLGRSLIQPRSIPSLEIATV</sequence>
<reference evidence="1" key="1">
    <citation type="submission" date="2019-12" db="EMBL/GenBank/DDBJ databases">
        <title>Genome sequencing and annotation of Brassica cretica.</title>
        <authorList>
            <person name="Studholme D.J."/>
            <person name="Sarris P.F."/>
        </authorList>
    </citation>
    <scope>NUCLEOTIDE SEQUENCE</scope>
    <source>
        <strain evidence="1">PFS-001/15</strain>
        <tissue evidence="1">Leaf</tissue>
    </source>
</reference>
<name>A0A8S9HHT0_BRACR</name>
<protein>
    <submittedName>
        <fullName evidence="1">Uncharacterized protein</fullName>
    </submittedName>
</protein>
<accession>A0A8S9HHT0</accession>
<evidence type="ECO:0000313" key="2">
    <source>
        <dbReference type="Proteomes" id="UP000712281"/>
    </source>
</evidence>
<proteinExistence type="predicted"/>
<dbReference type="EMBL" id="QGKW02001940">
    <property type="protein sequence ID" value="KAF2556724.1"/>
    <property type="molecule type" value="Genomic_DNA"/>
</dbReference>
<dbReference type="Proteomes" id="UP000712281">
    <property type="component" value="Unassembled WGS sequence"/>
</dbReference>
<dbReference type="AlphaFoldDB" id="A0A8S9HHT0"/>
<organism evidence="1 2">
    <name type="scientific">Brassica cretica</name>
    <name type="common">Mustard</name>
    <dbReference type="NCBI Taxonomy" id="69181"/>
    <lineage>
        <taxon>Eukaryota</taxon>
        <taxon>Viridiplantae</taxon>
        <taxon>Streptophyta</taxon>
        <taxon>Embryophyta</taxon>
        <taxon>Tracheophyta</taxon>
        <taxon>Spermatophyta</taxon>
        <taxon>Magnoliopsida</taxon>
        <taxon>eudicotyledons</taxon>
        <taxon>Gunneridae</taxon>
        <taxon>Pentapetalae</taxon>
        <taxon>rosids</taxon>
        <taxon>malvids</taxon>
        <taxon>Brassicales</taxon>
        <taxon>Brassicaceae</taxon>
        <taxon>Brassiceae</taxon>
        <taxon>Brassica</taxon>
    </lineage>
</organism>